<dbReference type="Gene3D" id="1.20.1640.10">
    <property type="entry name" value="Multidrug efflux transporter AcrB transmembrane domain"/>
    <property type="match status" value="2"/>
</dbReference>
<proteinExistence type="predicted"/>
<sequence length="755" mass="82883">MLEKIAKWLTRKPKLVAMMAVLMLIPAAIGYISTRINYDILSYLPEDLESSHGEKLLEEPFKMAATSMLVVESMPAGYTNSLLNDIKAIDGVSNAIWISNLMGIQIPTDMIPANFRDMFFAGDATMMIIQYSHPGASDETMEAIEQVRRACNEKCFLAGFSVVIKDTRDLMDSELPIFVGLAVILALCAMMLTLESTVLPFIFLTSIGLAVIYNMGTNIFLGEISYITKAIAAVLQLGVTMDYSIFLYHRYEEERPNYDDERDAMAQAVVAAFRSLSSSSLTTVAGFLALCVMRLTLGRDIGIVMAKGVVLGVATVILVLPSLVLIFDKQITKHKHKSLMPSFDKVNSFILRHNKVIMVIFVLLFIPAYYAQSHAGIYYKLDESLPRDLPSIVSNEKLKNDFDMATSHFIVLRDDLNPAEMSDIENRMEEVKGVTSVVSYHKMLGTGIPDFFIPNEVKDMLKQGGYQLMMVNSSYSPATDAVAAQLDEMNAILKQYDENAMITGEGAMYRDLIDTTAVDFVVANYLSIACIFIIVAWAFKSITVPAVLVATIELAIFLNQGFSYFSGASTPFIAPTIISCVQLGATVDYAILMTSRFQEELQSGKNRKEAIRIAADSADASIITSALVMFCATLGVSFVSSIDLIGAICIMLARGALISACICLFVMPAVLYVCEPMFNKTTLHWRTEQPKKESKAAKALKAASEKLPARKEKAALPEKGTEQTETTEPAEAADSTKLAAESETEADAARETANV</sequence>
<keyword evidence="3 7" id="KW-0812">Transmembrane</keyword>
<evidence type="ECO:0000256" key="3">
    <source>
        <dbReference type="ARBA" id="ARBA00022692"/>
    </source>
</evidence>
<feature type="transmembrane region" description="Helical" evidence="7">
    <location>
        <begin position="201"/>
        <end position="221"/>
    </location>
</feature>
<dbReference type="Pfam" id="PF03176">
    <property type="entry name" value="MMPL"/>
    <property type="match status" value="2"/>
</dbReference>
<dbReference type="InterPro" id="IPR004869">
    <property type="entry name" value="MMPL_dom"/>
</dbReference>
<feature type="domain" description="Membrane transport protein MMPL" evidence="8">
    <location>
        <begin position="122"/>
        <end position="330"/>
    </location>
</feature>
<keyword evidence="5 7" id="KW-0472">Membrane</keyword>
<dbReference type="PANTHER" id="PTHR33406:SF13">
    <property type="entry name" value="MEMBRANE PROTEIN YDFJ"/>
    <property type="match status" value="1"/>
</dbReference>
<feature type="transmembrane region" description="Helical" evidence="7">
    <location>
        <begin position="644"/>
        <end position="674"/>
    </location>
</feature>
<name>A0A923MI68_9FIRM</name>
<reference evidence="9" key="1">
    <citation type="submission" date="2020-08" db="EMBL/GenBank/DDBJ databases">
        <title>Genome public.</title>
        <authorList>
            <person name="Liu C."/>
            <person name="Sun Q."/>
        </authorList>
    </citation>
    <scope>NUCLEOTIDE SEQUENCE</scope>
    <source>
        <strain evidence="9">BX15</strain>
    </source>
</reference>
<evidence type="ECO:0000256" key="7">
    <source>
        <dbReference type="SAM" id="Phobius"/>
    </source>
</evidence>
<feature type="transmembrane region" description="Helical" evidence="7">
    <location>
        <begin position="349"/>
        <end position="370"/>
    </location>
</feature>
<evidence type="ECO:0000256" key="4">
    <source>
        <dbReference type="ARBA" id="ARBA00022989"/>
    </source>
</evidence>
<feature type="transmembrane region" description="Helical" evidence="7">
    <location>
        <begin position="175"/>
        <end position="194"/>
    </location>
</feature>
<evidence type="ECO:0000256" key="6">
    <source>
        <dbReference type="SAM" id="MobiDB-lite"/>
    </source>
</evidence>
<evidence type="ECO:0000259" key="8">
    <source>
        <dbReference type="Pfam" id="PF03176"/>
    </source>
</evidence>
<keyword evidence="10" id="KW-1185">Reference proteome</keyword>
<accession>A0A923MI68</accession>
<comment type="subcellular location">
    <subcellularLocation>
        <location evidence="1">Cell membrane</location>
        <topology evidence="1">Multi-pass membrane protein</topology>
    </subcellularLocation>
</comment>
<feature type="transmembrane region" description="Helical" evidence="7">
    <location>
        <begin position="520"/>
        <end position="539"/>
    </location>
</feature>
<feature type="compositionally biased region" description="Low complexity" evidence="6">
    <location>
        <begin position="723"/>
        <end position="733"/>
    </location>
</feature>
<evidence type="ECO:0000256" key="2">
    <source>
        <dbReference type="ARBA" id="ARBA00022475"/>
    </source>
</evidence>
<feature type="region of interest" description="Disordered" evidence="6">
    <location>
        <begin position="696"/>
        <end position="755"/>
    </location>
</feature>
<dbReference type="AlphaFoldDB" id="A0A923MI68"/>
<dbReference type="InterPro" id="IPR050545">
    <property type="entry name" value="Mycobact_MmpL"/>
</dbReference>
<dbReference type="GO" id="GO:0005886">
    <property type="term" value="C:plasma membrane"/>
    <property type="evidence" value="ECO:0007669"/>
    <property type="project" value="UniProtKB-SubCell"/>
</dbReference>
<protein>
    <submittedName>
        <fullName evidence="9">MMPL family transporter</fullName>
    </submittedName>
</protein>
<dbReference type="SUPFAM" id="SSF82866">
    <property type="entry name" value="Multidrug efflux transporter AcrB transmembrane domain"/>
    <property type="match status" value="2"/>
</dbReference>
<feature type="transmembrane region" description="Helical" evidence="7">
    <location>
        <begin position="613"/>
        <end position="638"/>
    </location>
</feature>
<dbReference type="RefSeq" id="WP_187015403.1">
    <property type="nucleotide sequence ID" value="NZ_JACOQI010000013.1"/>
</dbReference>
<dbReference type="PANTHER" id="PTHR33406">
    <property type="entry name" value="MEMBRANE PROTEIN MJ1562-RELATED"/>
    <property type="match status" value="1"/>
</dbReference>
<evidence type="ECO:0000256" key="1">
    <source>
        <dbReference type="ARBA" id="ARBA00004651"/>
    </source>
</evidence>
<feature type="transmembrane region" description="Helical" evidence="7">
    <location>
        <begin position="269"/>
        <end position="295"/>
    </location>
</feature>
<organism evidence="9 10">
    <name type="scientific">Dysosmobacter segnis</name>
    <dbReference type="NCBI Taxonomy" id="2763042"/>
    <lineage>
        <taxon>Bacteria</taxon>
        <taxon>Bacillati</taxon>
        <taxon>Bacillota</taxon>
        <taxon>Clostridia</taxon>
        <taxon>Eubacteriales</taxon>
        <taxon>Oscillospiraceae</taxon>
        <taxon>Dysosmobacter</taxon>
    </lineage>
</organism>
<evidence type="ECO:0000313" key="9">
    <source>
        <dbReference type="EMBL" id="MBC5771177.1"/>
    </source>
</evidence>
<comment type="caution">
    <text evidence="9">The sequence shown here is derived from an EMBL/GenBank/DDBJ whole genome shotgun (WGS) entry which is preliminary data.</text>
</comment>
<keyword evidence="4 7" id="KW-1133">Transmembrane helix</keyword>
<keyword evidence="2" id="KW-1003">Cell membrane</keyword>
<feature type="compositionally biased region" description="Basic and acidic residues" evidence="6">
    <location>
        <begin position="703"/>
        <end position="722"/>
    </location>
</feature>
<feature type="transmembrane region" description="Helical" evidence="7">
    <location>
        <begin position="301"/>
        <end position="328"/>
    </location>
</feature>
<dbReference type="Proteomes" id="UP000620327">
    <property type="component" value="Unassembled WGS sequence"/>
</dbReference>
<feature type="domain" description="Membrane transport protein MMPL" evidence="8">
    <location>
        <begin position="457"/>
        <end position="673"/>
    </location>
</feature>
<evidence type="ECO:0000313" key="10">
    <source>
        <dbReference type="Proteomes" id="UP000620327"/>
    </source>
</evidence>
<evidence type="ECO:0000256" key="5">
    <source>
        <dbReference type="ARBA" id="ARBA00023136"/>
    </source>
</evidence>
<feature type="transmembrane region" description="Helical" evidence="7">
    <location>
        <begin position="546"/>
        <end position="566"/>
    </location>
</feature>
<gene>
    <name evidence="9" type="ORF">H8Z83_12760</name>
</gene>
<dbReference type="EMBL" id="JACOQI010000013">
    <property type="protein sequence ID" value="MBC5771177.1"/>
    <property type="molecule type" value="Genomic_DNA"/>
</dbReference>
<feature type="transmembrane region" description="Helical" evidence="7">
    <location>
        <begin position="572"/>
        <end position="592"/>
    </location>
</feature>